<proteinExistence type="inferred from homology"/>
<dbReference type="InterPro" id="IPR035901">
    <property type="entry name" value="GIY-YIG_endonuc_sf"/>
</dbReference>
<name>A0ABV5HS94_9VIBR</name>
<protein>
    <submittedName>
        <fullName evidence="3">GIY-YIG nuclease family protein</fullName>
    </submittedName>
</protein>
<dbReference type="PANTHER" id="PTHR34477:SF1">
    <property type="entry name" value="UPF0213 PROTEIN YHBQ"/>
    <property type="match status" value="1"/>
</dbReference>
<evidence type="ECO:0000313" key="3">
    <source>
        <dbReference type="EMBL" id="MFB9136787.1"/>
    </source>
</evidence>
<dbReference type="RefSeq" id="WP_390195267.1">
    <property type="nucleotide sequence ID" value="NZ_JBHMEP010000007.1"/>
</dbReference>
<dbReference type="SMART" id="SM00465">
    <property type="entry name" value="GIYc"/>
    <property type="match status" value="1"/>
</dbReference>
<reference evidence="3 4" key="1">
    <citation type="submission" date="2024-09" db="EMBL/GenBank/DDBJ databases">
        <authorList>
            <person name="Sun Q."/>
            <person name="Mori K."/>
        </authorList>
    </citation>
    <scope>NUCLEOTIDE SEQUENCE [LARGE SCALE GENOMIC DNA]</scope>
    <source>
        <strain evidence="3 4">CECT 8064</strain>
    </source>
</reference>
<dbReference type="EMBL" id="JBHMEP010000007">
    <property type="protein sequence ID" value="MFB9136787.1"/>
    <property type="molecule type" value="Genomic_DNA"/>
</dbReference>
<feature type="domain" description="GIY-YIG" evidence="2">
    <location>
        <begin position="6"/>
        <end position="84"/>
    </location>
</feature>
<dbReference type="Proteomes" id="UP001589645">
    <property type="component" value="Unassembled WGS sequence"/>
</dbReference>
<dbReference type="Gene3D" id="3.40.1440.10">
    <property type="entry name" value="GIY-YIG endonuclease"/>
    <property type="match status" value="1"/>
</dbReference>
<dbReference type="PROSITE" id="PS50164">
    <property type="entry name" value="GIY_YIG"/>
    <property type="match status" value="1"/>
</dbReference>
<accession>A0ABV5HS94</accession>
<organism evidence="3 4">
    <name type="scientific">Vibrio olivae</name>
    <dbReference type="NCBI Taxonomy" id="1243002"/>
    <lineage>
        <taxon>Bacteria</taxon>
        <taxon>Pseudomonadati</taxon>
        <taxon>Pseudomonadota</taxon>
        <taxon>Gammaproteobacteria</taxon>
        <taxon>Vibrionales</taxon>
        <taxon>Vibrionaceae</taxon>
        <taxon>Vibrio</taxon>
    </lineage>
</organism>
<dbReference type="InterPro" id="IPR000305">
    <property type="entry name" value="GIY-YIG_endonuc"/>
</dbReference>
<dbReference type="Pfam" id="PF01541">
    <property type="entry name" value="GIY-YIG"/>
    <property type="match status" value="1"/>
</dbReference>
<evidence type="ECO:0000259" key="2">
    <source>
        <dbReference type="PROSITE" id="PS50164"/>
    </source>
</evidence>
<gene>
    <name evidence="3" type="ORF">ACFFUV_17605</name>
</gene>
<evidence type="ECO:0000313" key="4">
    <source>
        <dbReference type="Proteomes" id="UP001589645"/>
    </source>
</evidence>
<sequence length="96" mass="11013">MSNIDQVWFIYLVRTHKGALYCGITTDVQRRFKQHQTGKGAKALRGKGPLELSWYQQVDGGRSLASKLELRLKKLPKFSKEMLISHKLKLQDVISV</sequence>
<comment type="caution">
    <text evidence="3">The sequence shown here is derived from an EMBL/GenBank/DDBJ whole genome shotgun (WGS) entry which is preliminary data.</text>
</comment>
<dbReference type="SUPFAM" id="SSF82771">
    <property type="entry name" value="GIY-YIG endonuclease"/>
    <property type="match status" value="1"/>
</dbReference>
<comment type="similarity">
    <text evidence="1">Belongs to the UPF0213 family.</text>
</comment>
<keyword evidence="4" id="KW-1185">Reference proteome</keyword>
<dbReference type="CDD" id="cd10456">
    <property type="entry name" value="GIY-YIG_UPF0213"/>
    <property type="match status" value="1"/>
</dbReference>
<dbReference type="InterPro" id="IPR050190">
    <property type="entry name" value="UPF0213_domain"/>
</dbReference>
<evidence type="ECO:0000256" key="1">
    <source>
        <dbReference type="ARBA" id="ARBA00007435"/>
    </source>
</evidence>
<dbReference type="PANTHER" id="PTHR34477">
    <property type="entry name" value="UPF0213 PROTEIN YHBQ"/>
    <property type="match status" value="1"/>
</dbReference>